<feature type="region of interest" description="Disordered" evidence="1">
    <location>
        <begin position="178"/>
        <end position="227"/>
    </location>
</feature>
<feature type="compositionally biased region" description="Basic and acidic residues" evidence="1">
    <location>
        <begin position="143"/>
        <end position="153"/>
    </location>
</feature>
<evidence type="ECO:0000313" key="3">
    <source>
        <dbReference type="Proteomes" id="UP000799444"/>
    </source>
</evidence>
<protein>
    <submittedName>
        <fullName evidence="2">Uncharacterized protein</fullName>
    </submittedName>
</protein>
<dbReference type="Proteomes" id="UP000799444">
    <property type="component" value="Unassembled WGS sequence"/>
</dbReference>
<evidence type="ECO:0000256" key="1">
    <source>
        <dbReference type="SAM" id="MobiDB-lite"/>
    </source>
</evidence>
<gene>
    <name evidence="2" type="ORF">EJ04DRAFT_9418</name>
</gene>
<comment type="caution">
    <text evidence="2">The sequence shown here is derived from an EMBL/GenBank/DDBJ whole genome shotgun (WGS) entry which is preliminary data.</text>
</comment>
<reference evidence="2" key="1">
    <citation type="journal article" date="2020" name="Stud. Mycol.">
        <title>101 Dothideomycetes genomes: a test case for predicting lifestyles and emergence of pathogens.</title>
        <authorList>
            <person name="Haridas S."/>
            <person name="Albert R."/>
            <person name="Binder M."/>
            <person name="Bloem J."/>
            <person name="Labutti K."/>
            <person name="Salamov A."/>
            <person name="Andreopoulos B."/>
            <person name="Baker S."/>
            <person name="Barry K."/>
            <person name="Bills G."/>
            <person name="Bluhm B."/>
            <person name="Cannon C."/>
            <person name="Castanera R."/>
            <person name="Culley D."/>
            <person name="Daum C."/>
            <person name="Ezra D."/>
            <person name="Gonzalez J."/>
            <person name="Henrissat B."/>
            <person name="Kuo A."/>
            <person name="Liang C."/>
            <person name="Lipzen A."/>
            <person name="Lutzoni F."/>
            <person name="Magnuson J."/>
            <person name="Mondo S."/>
            <person name="Nolan M."/>
            <person name="Ohm R."/>
            <person name="Pangilinan J."/>
            <person name="Park H.-J."/>
            <person name="Ramirez L."/>
            <person name="Alfaro M."/>
            <person name="Sun H."/>
            <person name="Tritt A."/>
            <person name="Yoshinaga Y."/>
            <person name="Zwiers L.-H."/>
            <person name="Turgeon B."/>
            <person name="Goodwin S."/>
            <person name="Spatafora J."/>
            <person name="Crous P."/>
            <person name="Grigoriev I."/>
        </authorList>
    </citation>
    <scope>NUCLEOTIDE SEQUENCE</scope>
    <source>
        <strain evidence="2">CBS 125425</strain>
    </source>
</reference>
<accession>A0A9P4R9V4</accession>
<feature type="region of interest" description="Disordered" evidence="1">
    <location>
        <begin position="112"/>
        <end position="157"/>
    </location>
</feature>
<organism evidence="2 3">
    <name type="scientific">Polyplosphaeria fusca</name>
    <dbReference type="NCBI Taxonomy" id="682080"/>
    <lineage>
        <taxon>Eukaryota</taxon>
        <taxon>Fungi</taxon>
        <taxon>Dikarya</taxon>
        <taxon>Ascomycota</taxon>
        <taxon>Pezizomycotina</taxon>
        <taxon>Dothideomycetes</taxon>
        <taxon>Pleosporomycetidae</taxon>
        <taxon>Pleosporales</taxon>
        <taxon>Tetraplosphaeriaceae</taxon>
        <taxon>Polyplosphaeria</taxon>
    </lineage>
</organism>
<dbReference type="AlphaFoldDB" id="A0A9P4R9V4"/>
<sequence>MIDEDHRNLGRCACPCINDQFHVPNILPPHHRLVLHVAFLRIEGQASQNVGFPLYHSQEQGTRHGDSDRHCICCFRAFGGMRDQLQRTQHQSHRAPRAAPDALGPSKLALLEATDPDGSAGSHGSHGEQASPSFSLGNLGRGECTRRGIRPTDRPTAAAAAVPYDPCAVVSCPQTTKHTHLAREKEKKGGSHTNHHRESQSKGSTADEARRDPEPENSVMFPSVAQV</sequence>
<feature type="compositionally biased region" description="Basic and acidic residues" evidence="1">
    <location>
        <begin position="196"/>
        <end position="214"/>
    </location>
</feature>
<name>A0A9P4R9V4_9PLEO</name>
<dbReference type="EMBL" id="ML996106">
    <property type="protein sequence ID" value="KAF2739071.1"/>
    <property type="molecule type" value="Genomic_DNA"/>
</dbReference>
<keyword evidence="3" id="KW-1185">Reference proteome</keyword>
<evidence type="ECO:0000313" key="2">
    <source>
        <dbReference type="EMBL" id="KAF2739071.1"/>
    </source>
</evidence>
<proteinExistence type="predicted"/>